<evidence type="ECO:0000313" key="6">
    <source>
        <dbReference type="EMBL" id="QHW17032.1"/>
    </source>
</evidence>
<dbReference type="EMBL" id="MH646551">
    <property type="protein sequence ID" value="AZT86230.1"/>
    <property type="molecule type" value="Genomic_DNA"/>
</dbReference>
<evidence type="ECO:0000256" key="1">
    <source>
        <dbReference type="ARBA" id="ARBA00004328"/>
    </source>
</evidence>
<evidence type="ECO:0000313" key="5">
    <source>
        <dbReference type="EMBL" id="QHW16850.1"/>
    </source>
</evidence>
<protein>
    <submittedName>
        <fullName evidence="4">MC109L</fullName>
    </submittedName>
</protein>
<reference evidence="4" key="1">
    <citation type="submission" date="2018-07" db="EMBL/GenBank/DDBJ databases">
        <title>Illumina sequencing of clinical samples for virus detection in a public health laboratory: a feasibility study.</title>
        <authorList>
            <person name="Huang B."/>
            <person name="Jennison A."/>
            <person name="Whiley D."/>
            <person name="McMahon J."/>
            <person name="Hewitson G."/>
            <person name="Graham R."/>
            <person name="De Jong A."/>
            <person name="Warrilow D."/>
        </authorList>
    </citation>
    <scope>NUCLEOTIDE SEQUENCE [LARGE SCALE GENOMIC DNA]</scope>
    <source>
        <strain evidence="4">Sercmolcont1</strain>
    </source>
</reference>
<feature type="compositionally biased region" description="Low complexity" evidence="3">
    <location>
        <begin position="383"/>
        <end position="394"/>
    </location>
</feature>
<organism evidence="4">
    <name type="scientific">Molluscum contagiosum virus</name>
    <dbReference type="NCBI Taxonomy" id="10279"/>
    <lineage>
        <taxon>Viruses</taxon>
        <taxon>Varidnaviria</taxon>
        <taxon>Bamfordvirae</taxon>
        <taxon>Nucleocytoviricota</taxon>
        <taxon>Pokkesviricetes</taxon>
        <taxon>Chitovirales</taxon>
        <taxon>Poxviridae</taxon>
        <taxon>Chordopoxvirinae</taxon>
        <taxon>Molluscipoxvirus</taxon>
        <taxon>Molluscipoxvirus molluscum</taxon>
    </lineage>
</organism>
<proteinExistence type="predicted"/>
<feature type="region of interest" description="Disordered" evidence="3">
    <location>
        <begin position="383"/>
        <end position="461"/>
    </location>
</feature>
<evidence type="ECO:0000313" key="4">
    <source>
        <dbReference type="EMBL" id="AZT86230.1"/>
    </source>
</evidence>
<dbReference type="InterPro" id="IPR007008">
    <property type="entry name" value="Poxvirus_A6"/>
</dbReference>
<dbReference type="Proteomes" id="UP000613226">
    <property type="component" value="Segment"/>
</dbReference>
<dbReference type="Pfam" id="PF04924">
    <property type="entry name" value="Pox_A6"/>
    <property type="match status" value="1"/>
</dbReference>
<evidence type="ECO:0000256" key="2">
    <source>
        <dbReference type="ARBA" id="ARBA00022844"/>
    </source>
</evidence>
<dbReference type="EMBL" id="MN931742">
    <property type="protein sequence ID" value="QHW16850.1"/>
    <property type="molecule type" value="Genomic_DNA"/>
</dbReference>
<evidence type="ECO:0000256" key="3">
    <source>
        <dbReference type="SAM" id="MobiDB-lite"/>
    </source>
</evidence>
<dbReference type="EMBL" id="MN931743">
    <property type="protein sequence ID" value="QHW17032.1"/>
    <property type="molecule type" value="Genomic_DNA"/>
</dbReference>
<dbReference type="EMBL" id="MN931744">
    <property type="protein sequence ID" value="QHW17214.1"/>
    <property type="molecule type" value="Genomic_DNA"/>
</dbReference>
<evidence type="ECO:0000313" key="7">
    <source>
        <dbReference type="EMBL" id="QHW17214.1"/>
    </source>
</evidence>
<name>A0A3T0CZH7_9POXV</name>
<reference evidence="5" key="2">
    <citation type="submission" date="2020-01" db="EMBL/GenBank/DDBJ databases">
        <title>Global genomic diversity of Molluscum contagiosum virus.</title>
        <authorList>
            <person name="Zorec T.M."/>
            <person name="Skubic L."/>
            <person name="Hosnjak L."/>
            <person name="Trcko K."/>
            <person name="Poljak M."/>
        </authorList>
    </citation>
    <scope>NUCLEOTIDE SEQUENCE</scope>
    <source>
        <strain evidence="5">MCV1_P02S01A</strain>
        <strain evidence="6">MCV1_P02S01B</strain>
        <strain evidence="7">MCV1_P02S02A</strain>
    </source>
</reference>
<dbReference type="Proteomes" id="UP000317426">
    <property type="component" value="Segment"/>
</dbReference>
<keyword evidence="2" id="KW-0946">Virion</keyword>
<dbReference type="Proteomes" id="UP000610093">
    <property type="component" value="Segment"/>
</dbReference>
<gene>
    <name evidence="4" type="primary">MC109L</name>
    <name evidence="4" type="ORF">MOCVgp109</name>
</gene>
<dbReference type="Proteomes" id="UP000602142">
    <property type="component" value="Segment"/>
</dbReference>
<dbReference type="GO" id="GO:0044423">
    <property type="term" value="C:virion component"/>
    <property type="evidence" value="ECO:0007669"/>
    <property type="project" value="UniProtKB-KW"/>
</dbReference>
<sequence>MDRFRALYGEFCRLSVEHLERETGTRADAVDVDVDVDTMLSLLPILERKVCALHAASDEQLLLFMKYFNYKVLSFWFLRSDAVVKSLYNRLQDEPARAHFRELFRALLASTQTLVSLNAMYRNIKQDTADIIADSKKILEIVAQVRATTCEQQAYRLLSSNYNFLVKTANKVLSDENYLLKLIALFNTELVQDRERMEEYRELFSLSAENAVHGIRCMCDVSVEAVDFAGSRYSAFFRRVLSNVLLFQTHGLNAQRFVQIVSKLYTLIHSELTQNAALAEMLSAVLDSIKDRLSVDELRQHGVRNLQSLVRYIASRREFYRELLLGEWRAREDTLVHLLQEIVTRNGVQFRESPVDVAAVLRALKEQVFSRLSGNAAGTAAEASTAGGAAADAESQSKDGEAPPGTANAKSTSEDGAEARTRPAATLPDACAPQARAQVNGALSGHPSARESEKGSFQGTG</sequence>
<comment type="subcellular location">
    <subcellularLocation>
        <location evidence="1">Virion</location>
    </subcellularLocation>
</comment>
<accession>A0A3T0CZH7</accession>